<dbReference type="RefSeq" id="WP_148353523.1">
    <property type="nucleotide sequence ID" value="NZ_JBHSBF010000003.1"/>
</dbReference>
<evidence type="ECO:0000313" key="3">
    <source>
        <dbReference type="Proteomes" id="UP000322634"/>
    </source>
</evidence>
<dbReference type="EMBL" id="VSFF01000012">
    <property type="protein sequence ID" value="TYC10270.1"/>
    <property type="molecule type" value="Genomic_DNA"/>
</dbReference>
<evidence type="ECO:0000256" key="1">
    <source>
        <dbReference type="SAM" id="MobiDB-lite"/>
    </source>
</evidence>
<dbReference type="AlphaFoldDB" id="A0A5D0TXU9"/>
<accession>A0A5D0TXU9</accession>
<proteinExistence type="predicted"/>
<dbReference type="Proteomes" id="UP000322634">
    <property type="component" value="Unassembled WGS sequence"/>
</dbReference>
<name>A0A5D0TXU9_9ACTN</name>
<evidence type="ECO:0000313" key="2">
    <source>
        <dbReference type="EMBL" id="TYC10270.1"/>
    </source>
</evidence>
<feature type="region of interest" description="Disordered" evidence="1">
    <location>
        <begin position="59"/>
        <end position="83"/>
    </location>
</feature>
<gene>
    <name evidence="2" type="ORF">FXF65_30530</name>
</gene>
<sequence>MNAPDPSWRMRFEHETLPQRVRFASGEAAAALAEEVAAVGASQAMVIAAALRPRCATSACPRTASRPPSRPCCTSFPRGTREP</sequence>
<reference evidence="2 3" key="1">
    <citation type="submission" date="2019-08" db="EMBL/GenBank/DDBJ databases">
        <title>Actinomadura sp. nov. CYP1-5 isolated from mountain soil.</title>
        <authorList>
            <person name="Songsumanus A."/>
            <person name="Kuncharoen N."/>
            <person name="Kudo T."/>
            <person name="Yuki M."/>
            <person name="Igarashi Y."/>
            <person name="Tanasupawat S."/>
        </authorList>
    </citation>
    <scope>NUCLEOTIDE SEQUENCE [LARGE SCALE GENOMIC DNA]</scope>
    <source>
        <strain evidence="2 3">GKU157</strain>
    </source>
</reference>
<comment type="caution">
    <text evidence="2">The sequence shown here is derived from an EMBL/GenBank/DDBJ whole genome shotgun (WGS) entry which is preliminary data.</text>
</comment>
<organism evidence="2 3">
    <name type="scientific">Actinomadura syzygii</name>
    <dbReference type="NCBI Taxonomy" id="1427538"/>
    <lineage>
        <taxon>Bacteria</taxon>
        <taxon>Bacillati</taxon>
        <taxon>Actinomycetota</taxon>
        <taxon>Actinomycetes</taxon>
        <taxon>Streptosporangiales</taxon>
        <taxon>Thermomonosporaceae</taxon>
        <taxon>Actinomadura</taxon>
    </lineage>
</organism>
<protein>
    <submittedName>
        <fullName evidence="2">Uncharacterized protein</fullName>
    </submittedName>
</protein>
<keyword evidence="3" id="KW-1185">Reference proteome</keyword>